<dbReference type="PROSITE" id="PS51349">
    <property type="entry name" value="FMN_HYDROXY_ACID_DH_2"/>
    <property type="match status" value="1"/>
</dbReference>
<organism evidence="10 11">
    <name type="scientific">Strongylocentrotus purpuratus</name>
    <name type="common">Purple sea urchin</name>
    <dbReference type="NCBI Taxonomy" id="7668"/>
    <lineage>
        <taxon>Eukaryota</taxon>
        <taxon>Metazoa</taxon>
        <taxon>Echinodermata</taxon>
        <taxon>Eleutherozoa</taxon>
        <taxon>Echinozoa</taxon>
        <taxon>Echinoidea</taxon>
        <taxon>Euechinoidea</taxon>
        <taxon>Echinacea</taxon>
        <taxon>Camarodonta</taxon>
        <taxon>Echinidea</taxon>
        <taxon>Strongylocentrotidae</taxon>
        <taxon>Strongylocentrotus</taxon>
    </lineage>
</organism>
<dbReference type="GeneID" id="586372"/>
<evidence type="ECO:0000256" key="5">
    <source>
        <dbReference type="ARBA" id="ARBA00029325"/>
    </source>
</evidence>
<comment type="cofactor">
    <cofactor evidence="1">
        <name>FMN</name>
        <dbReference type="ChEBI" id="CHEBI:58210"/>
    </cofactor>
</comment>
<feature type="binding site" evidence="8">
    <location>
        <position position="263"/>
    </location>
    <ligand>
        <name>glyoxylate</name>
        <dbReference type="ChEBI" id="CHEBI:36655"/>
    </ligand>
</feature>
<dbReference type="PIRSF" id="PIRSF000138">
    <property type="entry name" value="Al-hdrx_acd_dh"/>
    <property type="match status" value="1"/>
</dbReference>
<dbReference type="EC" id="1.1.3.15" evidence="2"/>
<evidence type="ECO:0000256" key="6">
    <source>
        <dbReference type="ARBA" id="ARBA00029327"/>
    </source>
</evidence>
<evidence type="ECO:0000256" key="3">
    <source>
        <dbReference type="ARBA" id="ARBA00023002"/>
    </source>
</evidence>
<accession>A0A7M7RHR5</accession>
<dbReference type="PANTHER" id="PTHR10578:SF149">
    <property type="entry name" value="2-HYDROXYACID OXIDASE 2"/>
    <property type="match status" value="1"/>
</dbReference>
<name>A0A7M7RHR5_STRPU</name>
<dbReference type="Proteomes" id="UP000007110">
    <property type="component" value="Unassembled WGS sequence"/>
</dbReference>
<dbReference type="FunFam" id="3.20.20.70:FF:000056">
    <property type="entry name" value="hydroxyacid oxidase 2"/>
    <property type="match status" value="1"/>
</dbReference>
<evidence type="ECO:0000256" key="4">
    <source>
        <dbReference type="ARBA" id="ARBA00024042"/>
    </source>
</evidence>
<dbReference type="InterPro" id="IPR000262">
    <property type="entry name" value="FMN-dep_DH"/>
</dbReference>
<dbReference type="EnsemblMetazoa" id="XM_786156">
    <property type="protein sequence ID" value="XP_791249"/>
    <property type="gene ID" value="LOC586372"/>
</dbReference>
<reference evidence="11" key="1">
    <citation type="submission" date="2015-02" db="EMBL/GenBank/DDBJ databases">
        <title>Genome sequencing for Strongylocentrotus purpuratus.</title>
        <authorList>
            <person name="Murali S."/>
            <person name="Liu Y."/>
            <person name="Vee V."/>
            <person name="English A."/>
            <person name="Wang M."/>
            <person name="Skinner E."/>
            <person name="Han Y."/>
            <person name="Muzny D.M."/>
            <person name="Worley K.C."/>
            <person name="Gibbs R.A."/>
        </authorList>
    </citation>
    <scope>NUCLEOTIDE SEQUENCE</scope>
</reference>
<dbReference type="Gene3D" id="3.20.20.70">
    <property type="entry name" value="Aldolase class I"/>
    <property type="match status" value="1"/>
</dbReference>
<keyword evidence="3" id="KW-0560">Oxidoreductase</keyword>
<dbReference type="SUPFAM" id="SSF51395">
    <property type="entry name" value="FMN-linked oxidoreductases"/>
    <property type="match status" value="1"/>
</dbReference>
<dbReference type="GO" id="GO:0005782">
    <property type="term" value="C:peroxisomal matrix"/>
    <property type="evidence" value="ECO:0000318"/>
    <property type="project" value="GO_Central"/>
</dbReference>
<feature type="binding site" evidence="8">
    <location>
        <position position="27"/>
    </location>
    <ligand>
        <name>glyoxylate</name>
        <dbReference type="ChEBI" id="CHEBI:36655"/>
    </ligand>
</feature>
<evidence type="ECO:0000313" key="11">
    <source>
        <dbReference type="Proteomes" id="UP000007110"/>
    </source>
</evidence>
<dbReference type="KEGG" id="spu:586372"/>
<dbReference type="InterPro" id="IPR013785">
    <property type="entry name" value="Aldolase_TIM"/>
</dbReference>
<evidence type="ECO:0000256" key="1">
    <source>
        <dbReference type="ARBA" id="ARBA00001917"/>
    </source>
</evidence>
<feature type="binding site" evidence="8">
    <location>
        <position position="133"/>
    </location>
    <ligand>
        <name>glyoxylate</name>
        <dbReference type="ChEBI" id="CHEBI:36655"/>
    </ligand>
</feature>
<feature type="binding site" evidence="8">
    <location>
        <position position="109"/>
    </location>
    <ligand>
        <name>FMN</name>
        <dbReference type="ChEBI" id="CHEBI:58210"/>
    </ligand>
</feature>
<dbReference type="InterPro" id="IPR037396">
    <property type="entry name" value="FMN_HAD"/>
</dbReference>
<protein>
    <recommendedName>
        <fullName evidence="2">(S)-2-hydroxy-acid oxidase</fullName>
        <ecNumber evidence="2">1.1.3.15</ecNumber>
    </recommendedName>
</protein>
<evidence type="ECO:0000313" key="10">
    <source>
        <dbReference type="EnsemblMetazoa" id="XP_791249"/>
    </source>
</evidence>
<evidence type="ECO:0000259" key="9">
    <source>
        <dbReference type="PROSITE" id="PS51349"/>
    </source>
</evidence>
<keyword evidence="8" id="KW-0288">FMN</keyword>
<dbReference type="InParanoid" id="A0A7M7RHR5"/>
<dbReference type="CDD" id="cd02809">
    <property type="entry name" value="alpha_hydroxyacid_oxid_FMN"/>
    <property type="match status" value="1"/>
</dbReference>
<proteinExistence type="inferred from homology"/>
<dbReference type="PANTHER" id="PTHR10578">
    <property type="entry name" value="S -2-HYDROXY-ACID OXIDASE-RELATED"/>
    <property type="match status" value="1"/>
</dbReference>
<dbReference type="Pfam" id="PF01070">
    <property type="entry name" value="FMN_dh"/>
    <property type="match status" value="1"/>
</dbReference>
<evidence type="ECO:0000256" key="8">
    <source>
        <dbReference type="PIRSR" id="PIRSR000138-2"/>
    </source>
</evidence>
<keyword evidence="8" id="KW-0285">Flavoprotein</keyword>
<feature type="domain" description="FMN hydroxy acid dehydrogenase" evidence="9">
    <location>
        <begin position="1"/>
        <end position="369"/>
    </location>
</feature>
<comment type="catalytic activity">
    <reaction evidence="5">
        <text>a (2S)-2-hydroxycarboxylate + O2 = a 2-oxocarboxylate + H2O2</text>
        <dbReference type="Rhea" id="RHEA:16789"/>
        <dbReference type="ChEBI" id="CHEBI:15379"/>
        <dbReference type="ChEBI" id="CHEBI:16240"/>
        <dbReference type="ChEBI" id="CHEBI:35179"/>
        <dbReference type="ChEBI" id="CHEBI:58123"/>
        <dbReference type="EC" id="1.1.3.15"/>
    </reaction>
    <physiologicalReaction direction="left-to-right" evidence="5">
        <dbReference type="Rhea" id="RHEA:16790"/>
    </physiologicalReaction>
</comment>
<sequence length="375" mass="41571">MASEKYICLDDFEKEGQTKIPSWFVDYYATGADEEVTLRDSRLAFKRYRLRPRILRDVSIRDLSTTIQGQPISFPVCLSPSAFHKLAIPEGEKETARAAEKCGTLMCLSSMSSTTMADVADAAPSGLFWMNIYILKNRDVTKHLIREAERCGFKGLIMTMDSPKLGNHVRTARRRMYDVLDDRFVRASNFDIPHIPEVVEAKKKEPLLIKYFVSQVSDSPTIEDVKWIKTLTKLPIIAKGVLTGESARMLAEGGVDGILVSAHGGRQLDYLPAPIDALSEVVEAVRGYPVEVYMDGGVRRGTDVFKALAMGARAVFIGRPALWGLACNGEEGAAQVLEILRQELSLAMALSGCSKLSDIKSSMVVHESYYHNAKL</sequence>
<comment type="catalytic activity">
    <reaction evidence="6">
        <text>2-hydroxyoctanoate + O2 = 2-oxooctanoate + H2O2</text>
        <dbReference type="Rhea" id="RHEA:67940"/>
        <dbReference type="ChEBI" id="CHEBI:15379"/>
        <dbReference type="ChEBI" id="CHEBI:16240"/>
        <dbReference type="ChEBI" id="CHEBI:133514"/>
        <dbReference type="ChEBI" id="CHEBI:176689"/>
    </reaction>
    <physiologicalReaction direction="left-to-right" evidence="6">
        <dbReference type="Rhea" id="RHEA:67941"/>
    </physiologicalReaction>
</comment>
<feature type="binding site" evidence="8">
    <location>
        <position position="266"/>
    </location>
    <ligand>
        <name>glyoxylate</name>
        <dbReference type="ChEBI" id="CHEBI:36655"/>
    </ligand>
</feature>
<dbReference type="GO" id="GO:0003973">
    <property type="term" value="F:(S)-2-hydroxy-acid oxidase activity"/>
    <property type="evidence" value="ECO:0000318"/>
    <property type="project" value="GO_Central"/>
</dbReference>
<feature type="binding site" evidence="8">
    <location>
        <position position="159"/>
    </location>
    <ligand>
        <name>FMN</name>
        <dbReference type="ChEBI" id="CHEBI:58210"/>
    </ligand>
</feature>
<dbReference type="AlphaFoldDB" id="A0A7M7RHR5"/>
<feature type="binding site" evidence="8">
    <location>
        <position position="239"/>
    </location>
    <ligand>
        <name>FMN</name>
        <dbReference type="ChEBI" id="CHEBI:58210"/>
    </ligand>
</feature>
<keyword evidence="11" id="KW-1185">Reference proteome</keyword>
<feature type="binding site" evidence="8">
    <location>
        <position position="261"/>
    </location>
    <ligand>
        <name>FMN</name>
        <dbReference type="ChEBI" id="CHEBI:58210"/>
    </ligand>
</feature>
<evidence type="ECO:0000256" key="2">
    <source>
        <dbReference type="ARBA" id="ARBA00013087"/>
    </source>
</evidence>
<dbReference type="GO" id="GO:0010181">
    <property type="term" value="F:FMN binding"/>
    <property type="evidence" value="ECO:0007669"/>
    <property type="project" value="InterPro"/>
</dbReference>
<dbReference type="SMART" id="SM01240">
    <property type="entry name" value="IMPDH"/>
    <property type="match status" value="1"/>
</dbReference>
<dbReference type="OrthoDB" id="1925334at2759"/>
<reference evidence="10" key="2">
    <citation type="submission" date="2021-01" db="UniProtKB">
        <authorList>
            <consortium name="EnsemblMetazoa"/>
        </authorList>
    </citation>
    <scope>IDENTIFICATION</scope>
</reference>
<comment type="similarity">
    <text evidence="4">Belongs to the FMN-dependent alpha-hydroxy acid dehydrogenase family.</text>
</comment>
<dbReference type="OMA" id="WIDENIW"/>
<dbReference type="RefSeq" id="XP_791249.3">
    <property type="nucleotide sequence ID" value="XM_786156.5"/>
</dbReference>
<dbReference type="InterPro" id="IPR012133">
    <property type="entry name" value="Alpha-hydoxy_acid_DH_FMN"/>
</dbReference>
<feature type="binding site" evidence="8">
    <location>
        <begin position="80"/>
        <end position="82"/>
    </location>
    <ligand>
        <name>FMN</name>
        <dbReference type="ChEBI" id="CHEBI:58210"/>
    </ligand>
</feature>
<feature type="binding site" evidence="8">
    <location>
        <begin position="295"/>
        <end position="299"/>
    </location>
    <ligand>
        <name>FMN</name>
        <dbReference type="ChEBI" id="CHEBI:58210"/>
    </ligand>
</feature>
<feature type="binding site" evidence="8">
    <location>
        <begin position="318"/>
        <end position="319"/>
    </location>
    <ligand>
        <name>FMN</name>
        <dbReference type="ChEBI" id="CHEBI:58210"/>
    </ligand>
</feature>
<evidence type="ECO:0000256" key="7">
    <source>
        <dbReference type="PIRSR" id="PIRSR000138-1"/>
    </source>
</evidence>
<feature type="active site" description="Proton acceptor" evidence="7">
    <location>
        <position position="263"/>
    </location>
</feature>